<dbReference type="RefSeq" id="XP_008881430.1">
    <property type="nucleotide sequence ID" value="XM_008883208.1"/>
</dbReference>
<evidence type="ECO:0000313" key="1">
    <source>
        <dbReference type="EMBL" id="ETV89936.1"/>
    </source>
</evidence>
<dbReference type="PANTHER" id="PTHR40866">
    <property type="entry name" value="BED-TYPE DOMAIN-CONTAINING PROTEIN"/>
    <property type="match status" value="1"/>
</dbReference>
<evidence type="ECO:0008006" key="2">
    <source>
        <dbReference type="Google" id="ProtNLM"/>
    </source>
</evidence>
<name>A0A024T8M1_9STRA</name>
<protein>
    <recommendedName>
        <fullName evidence="2">HAT C-terminal dimerisation domain-containing protein</fullName>
    </recommendedName>
</protein>
<dbReference type="PANTHER" id="PTHR40866:SF1">
    <property type="entry name" value="BED-TYPE DOMAIN-CONTAINING PROTEIN"/>
    <property type="match status" value="1"/>
</dbReference>
<gene>
    <name evidence="1" type="ORF">H310_15220</name>
</gene>
<dbReference type="GeneID" id="20092270"/>
<dbReference type="AlphaFoldDB" id="A0A024T8M1"/>
<reference evidence="1" key="1">
    <citation type="submission" date="2013-12" db="EMBL/GenBank/DDBJ databases">
        <title>The Genome Sequence of Aphanomyces invadans NJM9701.</title>
        <authorList>
            <consortium name="The Broad Institute Genomics Platform"/>
            <person name="Russ C."/>
            <person name="Tyler B."/>
            <person name="van West P."/>
            <person name="Dieguez-Uribeondo J."/>
            <person name="Young S.K."/>
            <person name="Zeng Q."/>
            <person name="Gargeya S."/>
            <person name="Fitzgerald M."/>
            <person name="Abouelleil A."/>
            <person name="Alvarado L."/>
            <person name="Chapman S.B."/>
            <person name="Gainer-Dewar J."/>
            <person name="Goldberg J."/>
            <person name="Griggs A."/>
            <person name="Gujja S."/>
            <person name="Hansen M."/>
            <person name="Howarth C."/>
            <person name="Imamovic A."/>
            <person name="Ireland A."/>
            <person name="Larimer J."/>
            <person name="McCowan C."/>
            <person name="Murphy C."/>
            <person name="Pearson M."/>
            <person name="Poon T.W."/>
            <person name="Priest M."/>
            <person name="Roberts A."/>
            <person name="Saif S."/>
            <person name="Shea T."/>
            <person name="Sykes S."/>
            <person name="Wortman J."/>
            <person name="Nusbaum C."/>
            <person name="Birren B."/>
        </authorList>
    </citation>
    <scope>NUCLEOTIDE SEQUENCE [LARGE SCALE GENOMIC DNA]</scope>
    <source>
        <strain evidence="1">NJM9701</strain>
    </source>
</reference>
<sequence length="140" mass="15516">MTSRLSFDAKNVKSPNFEAGVVKILAGKEATLTAAEKKCVVPLLRPCCGDPTTSSAALSLVERAKKRRKTGESLYIDCRFLCPTSNLCERFFSSAKFAQTDCRKSMLPQNFEAQMLLYFNMDLWGVNDVVVAMNGDTETE</sequence>
<accession>A0A024T8M1</accession>
<organism evidence="1">
    <name type="scientific">Aphanomyces invadans</name>
    <dbReference type="NCBI Taxonomy" id="157072"/>
    <lineage>
        <taxon>Eukaryota</taxon>
        <taxon>Sar</taxon>
        <taxon>Stramenopiles</taxon>
        <taxon>Oomycota</taxon>
        <taxon>Saprolegniomycetes</taxon>
        <taxon>Saprolegniales</taxon>
        <taxon>Verrucalvaceae</taxon>
        <taxon>Aphanomyces</taxon>
    </lineage>
</organism>
<proteinExistence type="predicted"/>
<dbReference type="OrthoDB" id="125057at2759"/>
<dbReference type="EMBL" id="KI914180">
    <property type="protein sequence ID" value="ETV89936.1"/>
    <property type="molecule type" value="Genomic_DNA"/>
</dbReference>
<dbReference type="VEuPathDB" id="FungiDB:H310_15220"/>